<name>A0A411MGJ8_9PSED</name>
<keyword evidence="7" id="KW-1185">Reference proteome</keyword>
<evidence type="ECO:0000256" key="4">
    <source>
        <dbReference type="SAM" id="SignalP"/>
    </source>
</evidence>
<dbReference type="Proteomes" id="UP000291130">
    <property type="component" value="Chromosome"/>
</dbReference>
<proteinExistence type="inferred from homology"/>
<evidence type="ECO:0000256" key="2">
    <source>
        <dbReference type="ARBA" id="ARBA00006671"/>
    </source>
</evidence>
<evidence type="ECO:0000313" key="6">
    <source>
        <dbReference type="EMBL" id="QBF25955.1"/>
    </source>
</evidence>
<dbReference type="GO" id="GO:0009289">
    <property type="term" value="C:pilus"/>
    <property type="evidence" value="ECO:0007669"/>
    <property type="project" value="UniProtKB-SubCell"/>
</dbReference>
<evidence type="ECO:0000256" key="3">
    <source>
        <dbReference type="ARBA" id="ARBA00023263"/>
    </source>
</evidence>
<organism evidence="6 7">
    <name type="scientific">Pseudomonas tructae</name>
    <dbReference type="NCBI Taxonomy" id="2518644"/>
    <lineage>
        <taxon>Bacteria</taxon>
        <taxon>Pseudomonadati</taxon>
        <taxon>Pseudomonadota</taxon>
        <taxon>Gammaproteobacteria</taxon>
        <taxon>Pseudomonadales</taxon>
        <taxon>Pseudomonadaceae</taxon>
        <taxon>Pseudomonas</taxon>
    </lineage>
</organism>
<dbReference type="Pfam" id="PF00419">
    <property type="entry name" value="Fimbrial"/>
    <property type="match status" value="1"/>
</dbReference>
<gene>
    <name evidence="6" type="ORF">EXN22_09680</name>
</gene>
<keyword evidence="3" id="KW-0281">Fimbrium</keyword>
<dbReference type="OrthoDB" id="7010164at2"/>
<evidence type="ECO:0000259" key="5">
    <source>
        <dbReference type="Pfam" id="PF00419"/>
    </source>
</evidence>
<dbReference type="Gene3D" id="2.60.40.1090">
    <property type="entry name" value="Fimbrial-type adhesion domain"/>
    <property type="match status" value="1"/>
</dbReference>
<dbReference type="InterPro" id="IPR008966">
    <property type="entry name" value="Adhesion_dom_sf"/>
</dbReference>
<comment type="subcellular location">
    <subcellularLocation>
        <location evidence="1">Fimbrium</location>
    </subcellularLocation>
</comment>
<evidence type="ECO:0000313" key="7">
    <source>
        <dbReference type="Proteomes" id="UP000291130"/>
    </source>
</evidence>
<sequence length="360" mass="38233">MTPPLFVLPKKAYVALLGSLLASSSTWAAELPYLSLLGSSMGGPDNAGTFNNCRFESGGTSRALFNLPTQLNVSPSTPTGTVLYQTSATGAQFRVTCPGQHQSSYGYTTPMNFHSSPQTYRTNVPGIGIQVIWRESGPAGSISGYMGWPRQVNSRSPGRYHITSRYEIKLIRLAGDLTGPLRLSSPLTSLGLTPITAAELVPSRTSVPIVSPNPTCSVNAGSKLISVFLGDHPRRNFNGVNFTTPEQPFKITLNCSGGASGGSTNVRFSITDAHFPDNRTQALRLSPGAGASGVGIRIQRYLNGVPSTVTLGSVQTAGTVFPGVSRHEINLSAQYIQQVPASQIREGLAPGRARFTITYN</sequence>
<dbReference type="Gene3D" id="2.60.40.3310">
    <property type="match status" value="1"/>
</dbReference>
<dbReference type="PANTHER" id="PTHR33420">
    <property type="entry name" value="FIMBRIAL SUBUNIT ELFA-RELATED"/>
    <property type="match status" value="1"/>
</dbReference>
<feature type="chain" id="PRO_5019072830" evidence="4">
    <location>
        <begin position="29"/>
        <end position="360"/>
    </location>
</feature>
<reference evidence="6 7" key="1">
    <citation type="submission" date="2019-02" db="EMBL/GenBank/DDBJ databases">
        <title>Complete genome sequence of Pseudomonas sp. SNU WT1 isolated from rainbow trout.</title>
        <authorList>
            <person name="Oh W.T."/>
            <person name="Park S.C."/>
        </authorList>
    </citation>
    <scope>NUCLEOTIDE SEQUENCE [LARGE SCALE GENOMIC DNA]</scope>
    <source>
        <strain evidence="6 7">SNU WT1</strain>
    </source>
</reference>
<dbReference type="RefSeq" id="WP_130263843.1">
    <property type="nucleotide sequence ID" value="NZ_CP035952.1"/>
</dbReference>
<dbReference type="PANTHER" id="PTHR33420:SF14">
    <property type="entry name" value="TYPE 1 FIMBRIN D-MANNOSE SPECIFIC ADHESIN"/>
    <property type="match status" value="1"/>
</dbReference>
<feature type="signal peptide" evidence="4">
    <location>
        <begin position="1"/>
        <end position="28"/>
    </location>
</feature>
<feature type="domain" description="Fimbrial-type adhesion" evidence="5">
    <location>
        <begin position="213"/>
        <end position="359"/>
    </location>
</feature>
<dbReference type="GO" id="GO:0043709">
    <property type="term" value="P:cell adhesion involved in single-species biofilm formation"/>
    <property type="evidence" value="ECO:0007669"/>
    <property type="project" value="TreeGrafter"/>
</dbReference>
<protein>
    <submittedName>
        <fullName evidence="6">Type 1 fimbrial protein</fullName>
    </submittedName>
</protein>
<dbReference type="SUPFAM" id="SSF49401">
    <property type="entry name" value="Bacterial adhesins"/>
    <property type="match status" value="1"/>
</dbReference>
<comment type="similarity">
    <text evidence="2">Belongs to the fimbrial protein family.</text>
</comment>
<dbReference type="AlphaFoldDB" id="A0A411MGJ8"/>
<dbReference type="KEGG" id="ptk:EXN22_09680"/>
<dbReference type="InterPro" id="IPR036937">
    <property type="entry name" value="Adhesion_dom_fimbrial_sf"/>
</dbReference>
<dbReference type="InterPro" id="IPR050263">
    <property type="entry name" value="Bact_Fimbrial_Adh_Pro"/>
</dbReference>
<evidence type="ECO:0000256" key="1">
    <source>
        <dbReference type="ARBA" id="ARBA00004561"/>
    </source>
</evidence>
<dbReference type="InterPro" id="IPR000259">
    <property type="entry name" value="Adhesion_dom_fimbrial"/>
</dbReference>
<accession>A0A411MGJ8</accession>
<dbReference type="EMBL" id="CP035952">
    <property type="protein sequence ID" value="QBF25955.1"/>
    <property type="molecule type" value="Genomic_DNA"/>
</dbReference>
<keyword evidence="4" id="KW-0732">Signal</keyword>